<organism evidence="2 4">
    <name type="scientific">Didymodactylos carnosus</name>
    <dbReference type="NCBI Taxonomy" id="1234261"/>
    <lineage>
        <taxon>Eukaryota</taxon>
        <taxon>Metazoa</taxon>
        <taxon>Spiralia</taxon>
        <taxon>Gnathifera</taxon>
        <taxon>Rotifera</taxon>
        <taxon>Eurotatoria</taxon>
        <taxon>Bdelloidea</taxon>
        <taxon>Philodinida</taxon>
        <taxon>Philodinidae</taxon>
        <taxon>Didymodactylos</taxon>
    </lineage>
</organism>
<dbReference type="PANTHER" id="PTHR33845:SF1">
    <property type="entry name" value="C2H2-TYPE DOMAIN-CONTAINING PROTEIN"/>
    <property type="match status" value="1"/>
</dbReference>
<comment type="caution">
    <text evidence="2">The sequence shown here is derived from an EMBL/GenBank/DDBJ whole genome shotgun (WGS) entry which is preliminary data.</text>
</comment>
<proteinExistence type="predicted"/>
<dbReference type="Proteomes" id="UP000682733">
    <property type="component" value="Unassembled WGS sequence"/>
</dbReference>
<dbReference type="EMBL" id="CAJOBA010060610">
    <property type="protein sequence ID" value="CAF4325092.1"/>
    <property type="molecule type" value="Genomic_DNA"/>
</dbReference>
<evidence type="ECO:0000313" key="4">
    <source>
        <dbReference type="Proteomes" id="UP000677228"/>
    </source>
</evidence>
<sequence>MMYKHKLCCELINAWKSHQLRSINQDVCRQQVIQGLSNTNIFVNLDWGMNWRIGVVTRKQNIEENKEEENELDDQSNNKSNVSHQFENTVFVHMFDHCTQDSKTVTAIIQDILKRTKSNDPQIKEAYIRLDNAGCYHCAQTLISLSQISKVTGACDRFAAVIISRIRRYLNAKHNITTAEEFVHAC</sequence>
<dbReference type="EMBL" id="CAJNOK010038310">
    <property type="protein sequence ID" value="CAF1537292.1"/>
    <property type="molecule type" value="Genomic_DNA"/>
</dbReference>
<dbReference type="PANTHER" id="PTHR33845">
    <property type="entry name" value="C2H2-TYPE DOMAIN-CONTAINING PROTEIN"/>
    <property type="match status" value="1"/>
</dbReference>
<dbReference type="AlphaFoldDB" id="A0A8S2FRM0"/>
<evidence type="ECO:0000313" key="2">
    <source>
        <dbReference type="EMBL" id="CAF1537292.1"/>
    </source>
</evidence>
<feature type="non-terminal residue" evidence="2">
    <location>
        <position position="1"/>
    </location>
</feature>
<dbReference type="Proteomes" id="UP000677228">
    <property type="component" value="Unassembled WGS sequence"/>
</dbReference>
<name>A0A8S2FRM0_9BILA</name>
<reference evidence="2" key="1">
    <citation type="submission" date="2021-02" db="EMBL/GenBank/DDBJ databases">
        <authorList>
            <person name="Nowell W R."/>
        </authorList>
    </citation>
    <scope>NUCLEOTIDE SEQUENCE</scope>
</reference>
<gene>
    <name evidence="2" type="ORF">OVA965_LOCUS38579</name>
    <name evidence="3" type="ORF">TMI583_LOCUS39777</name>
</gene>
<evidence type="ECO:0000313" key="3">
    <source>
        <dbReference type="EMBL" id="CAF4325092.1"/>
    </source>
</evidence>
<evidence type="ECO:0000256" key="1">
    <source>
        <dbReference type="SAM" id="Coils"/>
    </source>
</evidence>
<protein>
    <submittedName>
        <fullName evidence="2">Uncharacterized protein</fullName>
    </submittedName>
</protein>
<keyword evidence="1" id="KW-0175">Coiled coil</keyword>
<feature type="coiled-coil region" evidence="1">
    <location>
        <begin position="58"/>
        <end position="85"/>
    </location>
</feature>
<accession>A0A8S2FRM0</accession>